<feature type="compositionally biased region" description="Basic and acidic residues" evidence="12">
    <location>
        <begin position="65"/>
        <end position="84"/>
    </location>
</feature>
<dbReference type="PANTHER" id="PTHR45436">
    <property type="entry name" value="SENSOR HISTIDINE KINASE YKOH"/>
    <property type="match status" value="1"/>
</dbReference>
<dbReference type="InterPro" id="IPR005467">
    <property type="entry name" value="His_kinase_dom"/>
</dbReference>
<protein>
    <recommendedName>
        <fullName evidence="3">histidine kinase</fullName>
        <ecNumber evidence="3">2.7.13.3</ecNumber>
    </recommendedName>
</protein>
<name>A0A1G5MA14_AFIMA</name>
<dbReference type="InterPro" id="IPR036097">
    <property type="entry name" value="HisK_dim/P_sf"/>
</dbReference>
<gene>
    <name evidence="16" type="ORF">SAMN03080610_00232</name>
</gene>
<organism evidence="16 17">
    <name type="scientific">Afifella marina DSM 2698</name>
    <dbReference type="NCBI Taxonomy" id="1120955"/>
    <lineage>
        <taxon>Bacteria</taxon>
        <taxon>Pseudomonadati</taxon>
        <taxon>Pseudomonadota</taxon>
        <taxon>Alphaproteobacteria</taxon>
        <taxon>Hyphomicrobiales</taxon>
        <taxon>Afifellaceae</taxon>
        <taxon>Afifella</taxon>
    </lineage>
</organism>
<evidence type="ECO:0000259" key="15">
    <source>
        <dbReference type="PROSITE" id="PS50885"/>
    </source>
</evidence>
<dbReference type="SUPFAM" id="SSF55874">
    <property type="entry name" value="ATPase domain of HSP90 chaperone/DNA topoisomerase II/histidine kinase"/>
    <property type="match status" value="1"/>
</dbReference>
<feature type="transmembrane region" description="Helical" evidence="13">
    <location>
        <begin position="164"/>
        <end position="188"/>
    </location>
</feature>
<dbReference type="OrthoDB" id="9809766at2"/>
<keyword evidence="9" id="KW-0067">ATP-binding</keyword>
<evidence type="ECO:0000313" key="16">
    <source>
        <dbReference type="EMBL" id="SCZ21219.1"/>
    </source>
</evidence>
<evidence type="ECO:0000256" key="10">
    <source>
        <dbReference type="ARBA" id="ARBA00022989"/>
    </source>
</evidence>
<dbReference type="GO" id="GO:0005886">
    <property type="term" value="C:plasma membrane"/>
    <property type="evidence" value="ECO:0007669"/>
    <property type="project" value="TreeGrafter"/>
</dbReference>
<evidence type="ECO:0000256" key="7">
    <source>
        <dbReference type="ARBA" id="ARBA00022741"/>
    </source>
</evidence>
<evidence type="ECO:0000256" key="2">
    <source>
        <dbReference type="ARBA" id="ARBA00004141"/>
    </source>
</evidence>
<accession>A0A1G5MA14</accession>
<dbReference type="GO" id="GO:0000155">
    <property type="term" value="F:phosphorelay sensor kinase activity"/>
    <property type="evidence" value="ECO:0007669"/>
    <property type="project" value="InterPro"/>
</dbReference>
<evidence type="ECO:0000256" key="11">
    <source>
        <dbReference type="ARBA" id="ARBA00023012"/>
    </source>
</evidence>
<evidence type="ECO:0000256" key="5">
    <source>
        <dbReference type="ARBA" id="ARBA00022679"/>
    </source>
</evidence>
<evidence type="ECO:0000256" key="4">
    <source>
        <dbReference type="ARBA" id="ARBA00022553"/>
    </source>
</evidence>
<keyword evidence="4" id="KW-0597">Phosphoprotein</keyword>
<dbReference type="InterPro" id="IPR003660">
    <property type="entry name" value="HAMP_dom"/>
</dbReference>
<dbReference type="InterPro" id="IPR003594">
    <property type="entry name" value="HATPase_dom"/>
</dbReference>
<dbReference type="PANTHER" id="PTHR45436:SF14">
    <property type="entry name" value="SENSOR PROTEIN QSEC"/>
    <property type="match status" value="1"/>
</dbReference>
<dbReference type="Gene3D" id="1.10.287.130">
    <property type="match status" value="1"/>
</dbReference>
<evidence type="ECO:0000256" key="1">
    <source>
        <dbReference type="ARBA" id="ARBA00000085"/>
    </source>
</evidence>
<keyword evidence="6 13" id="KW-0812">Transmembrane</keyword>
<keyword evidence="11" id="KW-0902">Two-component regulatory system</keyword>
<dbReference type="EMBL" id="FMVW01000001">
    <property type="protein sequence ID" value="SCZ21219.1"/>
    <property type="molecule type" value="Genomic_DNA"/>
</dbReference>
<evidence type="ECO:0000256" key="13">
    <source>
        <dbReference type="SAM" id="Phobius"/>
    </source>
</evidence>
<evidence type="ECO:0000259" key="14">
    <source>
        <dbReference type="PROSITE" id="PS50109"/>
    </source>
</evidence>
<dbReference type="GO" id="GO:0005524">
    <property type="term" value="F:ATP binding"/>
    <property type="evidence" value="ECO:0007669"/>
    <property type="project" value="UniProtKB-KW"/>
</dbReference>
<dbReference type="STRING" id="1120955.SAMN03080610_00232"/>
<dbReference type="RefSeq" id="WP_092809059.1">
    <property type="nucleotide sequence ID" value="NZ_FMVW01000001.1"/>
</dbReference>
<evidence type="ECO:0000256" key="3">
    <source>
        <dbReference type="ARBA" id="ARBA00012438"/>
    </source>
</evidence>
<evidence type="ECO:0000313" key="17">
    <source>
        <dbReference type="Proteomes" id="UP000199347"/>
    </source>
</evidence>
<keyword evidence="7" id="KW-0547">Nucleotide-binding</keyword>
<dbReference type="InterPro" id="IPR050428">
    <property type="entry name" value="TCS_sensor_his_kinase"/>
</dbReference>
<feature type="domain" description="Histidine kinase" evidence="14">
    <location>
        <begin position="249"/>
        <end position="458"/>
    </location>
</feature>
<dbReference type="CDD" id="cd00082">
    <property type="entry name" value="HisKA"/>
    <property type="match status" value="1"/>
</dbReference>
<dbReference type="Gene3D" id="3.30.565.10">
    <property type="entry name" value="Histidine kinase-like ATPase, C-terminal domain"/>
    <property type="match status" value="1"/>
</dbReference>
<dbReference type="PROSITE" id="PS50109">
    <property type="entry name" value="HIS_KIN"/>
    <property type="match status" value="1"/>
</dbReference>
<dbReference type="SMART" id="SM00388">
    <property type="entry name" value="HisKA"/>
    <property type="match status" value="1"/>
</dbReference>
<keyword evidence="5" id="KW-0808">Transferase</keyword>
<dbReference type="SMART" id="SM00387">
    <property type="entry name" value="HATPase_c"/>
    <property type="match status" value="1"/>
</dbReference>
<sequence length="462" mass="50762">MNAPRSLQLRLALALGLAVTILWLAAASFTAEKLRHEMDGLFDAALKDAAQRILPLAMHSRREHRRDEESRNDERRERRGGPARAERIARLHKDDRFFTWVVRDRKGETVLRSANAEKEAFPPFTREGFRQTATHRLYYDAAGRDGLTIAVAEPLSHRTSMARAMLLSLGLPLLIVIPLSLAAIFFAVRTSLRPVRRLRADLSQRGARNLAALSDRGLPSELEPIVQGMNQLLDRLRAAFEAERSFAANAAHELRTPVAGAIAQAQRLRAETEDASAAERAKEIETTLKRLNLLSEKLMQLARAEGARLRTDTPADMRPILKLIVDDFARIGAAPRLHLEMPDAPVLSDLERDAFGILCRNLIENALKHGRAGEPVDIGLSQAGILTVANACPPVAEEDLARLTTRFARASDKKDGSGLGLAIVRTIAERGGGELAFASPVPGKTEGFEVRFTLPHTADSAA</sequence>
<dbReference type="SUPFAM" id="SSF47384">
    <property type="entry name" value="Homodimeric domain of signal transducing histidine kinase"/>
    <property type="match status" value="1"/>
</dbReference>
<dbReference type="Gene3D" id="1.20.5.1040">
    <property type="entry name" value="Sensor protein qsec"/>
    <property type="match status" value="1"/>
</dbReference>
<evidence type="ECO:0000256" key="9">
    <source>
        <dbReference type="ARBA" id="ARBA00022840"/>
    </source>
</evidence>
<evidence type="ECO:0000256" key="8">
    <source>
        <dbReference type="ARBA" id="ARBA00022777"/>
    </source>
</evidence>
<comment type="catalytic activity">
    <reaction evidence="1">
        <text>ATP + protein L-histidine = ADP + protein N-phospho-L-histidine.</text>
        <dbReference type="EC" id="2.7.13.3"/>
    </reaction>
</comment>
<keyword evidence="10 13" id="KW-1133">Transmembrane helix</keyword>
<dbReference type="InterPro" id="IPR036890">
    <property type="entry name" value="HATPase_C_sf"/>
</dbReference>
<dbReference type="Pfam" id="PF00512">
    <property type="entry name" value="HisKA"/>
    <property type="match status" value="1"/>
</dbReference>
<dbReference type="Pfam" id="PF02518">
    <property type="entry name" value="HATPase_c"/>
    <property type="match status" value="1"/>
</dbReference>
<dbReference type="AlphaFoldDB" id="A0A1G5MA14"/>
<dbReference type="InterPro" id="IPR003661">
    <property type="entry name" value="HisK_dim/P_dom"/>
</dbReference>
<feature type="domain" description="HAMP" evidence="15">
    <location>
        <begin position="189"/>
        <end position="241"/>
    </location>
</feature>
<evidence type="ECO:0000256" key="12">
    <source>
        <dbReference type="SAM" id="MobiDB-lite"/>
    </source>
</evidence>
<reference evidence="16 17" key="1">
    <citation type="submission" date="2016-10" db="EMBL/GenBank/DDBJ databases">
        <authorList>
            <person name="de Groot N.N."/>
        </authorList>
    </citation>
    <scope>NUCLEOTIDE SEQUENCE [LARGE SCALE GENOMIC DNA]</scope>
    <source>
        <strain evidence="16 17">DSM 2698</strain>
    </source>
</reference>
<proteinExistence type="predicted"/>
<keyword evidence="8 16" id="KW-0418">Kinase</keyword>
<dbReference type="CDD" id="cd00075">
    <property type="entry name" value="HATPase"/>
    <property type="match status" value="1"/>
</dbReference>
<keyword evidence="13" id="KW-0472">Membrane</keyword>
<feature type="region of interest" description="Disordered" evidence="12">
    <location>
        <begin position="57"/>
        <end position="84"/>
    </location>
</feature>
<evidence type="ECO:0000256" key="6">
    <source>
        <dbReference type="ARBA" id="ARBA00022692"/>
    </source>
</evidence>
<dbReference type="PROSITE" id="PS50885">
    <property type="entry name" value="HAMP"/>
    <property type="match status" value="1"/>
</dbReference>
<dbReference type="EC" id="2.7.13.3" evidence="3"/>
<dbReference type="Proteomes" id="UP000199347">
    <property type="component" value="Unassembled WGS sequence"/>
</dbReference>
<keyword evidence="17" id="KW-1185">Reference proteome</keyword>
<comment type="subcellular location">
    <subcellularLocation>
        <location evidence="2">Membrane</location>
        <topology evidence="2">Multi-pass membrane protein</topology>
    </subcellularLocation>
</comment>